<dbReference type="InterPro" id="IPR051536">
    <property type="entry name" value="UDG_Type-4/5"/>
</dbReference>
<evidence type="ECO:0000256" key="5">
    <source>
        <dbReference type="ARBA" id="ARBA00023204"/>
    </source>
</evidence>
<evidence type="ECO:0000313" key="7">
    <source>
        <dbReference type="EMBL" id="BCL59627.1"/>
    </source>
</evidence>
<dbReference type="GO" id="GO:0004844">
    <property type="term" value="F:uracil DNA N-glycosylase activity"/>
    <property type="evidence" value="ECO:0007669"/>
    <property type="project" value="UniProtKB-EC"/>
</dbReference>
<evidence type="ECO:0000256" key="1">
    <source>
        <dbReference type="ARBA" id="ARBA00001400"/>
    </source>
</evidence>
<organism evidence="7 8">
    <name type="scientific">Desulfomarina profundi</name>
    <dbReference type="NCBI Taxonomy" id="2772557"/>
    <lineage>
        <taxon>Bacteria</taxon>
        <taxon>Pseudomonadati</taxon>
        <taxon>Thermodesulfobacteriota</taxon>
        <taxon>Desulfobulbia</taxon>
        <taxon>Desulfobulbales</taxon>
        <taxon>Desulfobulbaceae</taxon>
        <taxon>Desulfomarina</taxon>
    </lineage>
</organism>
<dbReference type="KEGG" id="dbk:DGMP_03200"/>
<keyword evidence="5" id="KW-0234">DNA repair</keyword>
<keyword evidence="3" id="KW-0227">DNA damage</keyword>
<dbReference type="SMART" id="SM00987">
    <property type="entry name" value="UreE_C"/>
    <property type="match status" value="1"/>
</dbReference>
<evidence type="ECO:0000256" key="4">
    <source>
        <dbReference type="ARBA" id="ARBA00022801"/>
    </source>
</evidence>
<dbReference type="AlphaFoldDB" id="A0A8D5FTK5"/>
<dbReference type="PANTHER" id="PTHR33693:SF1">
    <property type="entry name" value="TYPE-4 URACIL-DNA GLYCOSYLASE"/>
    <property type="match status" value="1"/>
</dbReference>
<reference evidence="7" key="1">
    <citation type="submission" date="2020-09" db="EMBL/GenBank/DDBJ databases">
        <title>Desulfogranum mesoprofundum gen. nov., sp. nov., a novel mesophilic, sulfate-reducing chemolithoautotroph isolated from a deep-sea hydrothermal vent chimney in the Suiyo Seamount.</title>
        <authorList>
            <person name="Hashimoto Y."/>
            <person name="Nakagawa S."/>
        </authorList>
    </citation>
    <scope>NUCLEOTIDE SEQUENCE</scope>
    <source>
        <strain evidence="7">KT2</strain>
    </source>
</reference>
<gene>
    <name evidence="7" type="ORF">DGMP_03200</name>
</gene>
<evidence type="ECO:0000256" key="3">
    <source>
        <dbReference type="ARBA" id="ARBA00022763"/>
    </source>
</evidence>
<dbReference type="SMART" id="SM00986">
    <property type="entry name" value="UDG"/>
    <property type="match status" value="1"/>
</dbReference>
<dbReference type="CDD" id="cd10030">
    <property type="entry name" value="UDG-F4_TTUDGA_SPO1dp_like"/>
    <property type="match status" value="1"/>
</dbReference>
<dbReference type="GO" id="GO:0006281">
    <property type="term" value="P:DNA repair"/>
    <property type="evidence" value="ECO:0007669"/>
    <property type="project" value="UniProtKB-KW"/>
</dbReference>
<keyword evidence="4" id="KW-0378">Hydrolase</keyword>
<sequence length="268" mass="29946">MRMNDLPEFVKNIRSLLCYHRGIGIDSYPLKTEISLFLEIKPDQVNHGTAGMGKVSAAVIPGKDPDPEQEANRPAALNSLVELKNEIAICRSCDLCRDRIRSVPGQGTEKSRLMVVGDWLAAVDGDHLEAGLVFGVEQDRMLSRMFSAINVSFEDVYVTNVIKCAIPESCHPLATHVRCCLPFLRRQIDAVQPDILCIMGGVAAKAILDQTRSLSQLRGKFHEYRTERGLAVPVLVTYHPSFLLENPEMKKATWEDLQFLAKRLLGFQ</sequence>
<evidence type="ECO:0000313" key="8">
    <source>
        <dbReference type="Proteomes" id="UP000826725"/>
    </source>
</evidence>
<dbReference type="EC" id="3.2.2.27" evidence="2"/>
<dbReference type="InterPro" id="IPR005273">
    <property type="entry name" value="Ura-DNA_glyco_family4"/>
</dbReference>
<comment type="catalytic activity">
    <reaction evidence="1">
        <text>Hydrolyzes single-stranded DNA or mismatched double-stranded DNA and polynucleotides, releasing free uracil.</text>
        <dbReference type="EC" id="3.2.2.27"/>
    </reaction>
</comment>
<dbReference type="EMBL" id="AP024086">
    <property type="protein sequence ID" value="BCL59627.1"/>
    <property type="molecule type" value="Genomic_DNA"/>
</dbReference>
<evidence type="ECO:0000259" key="6">
    <source>
        <dbReference type="SMART" id="SM00986"/>
    </source>
</evidence>
<keyword evidence="8" id="KW-1185">Reference proteome</keyword>
<dbReference type="NCBIfam" id="TIGR00758">
    <property type="entry name" value="UDG_fam4"/>
    <property type="match status" value="1"/>
</dbReference>
<dbReference type="Pfam" id="PF03167">
    <property type="entry name" value="UDG"/>
    <property type="match status" value="1"/>
</dbReference>
<dbReference type="RefSeq" id="WP_228855830.1">
    <property type="nucleotide sequence ID" value="NZ_AP024086.1"/>
</dbReference>
<protein>
    <recommendedName>
        <fullName evidence="2">uracil-DNA glycosylase</fullName>
        <ecNumber evidence="2">3.2.2.27</ecNumber>
    </recommendedName>
</protein>
<accession>A0A8D5FTK5</accession>
<dbReference type="Proteomes" id="UP000826725">
    <property type="component" value="Chromosome"/>
</dbReference>
<dbReference type="PANTHER" id="PTHR33693">
    <property type="entry name" value="TYPE-5 URACIL-DNA GLYCOSYLASE"/>
    <property type="match status" value="1"/>
</dbReference>
<proteinExistence type="predicted"/>
<evidence type="ECO:0000256" key="2">
    <source>
        <dbReference type="ARBA" id="ARBA00012030"/>
    </source>
</evidence>
<dbReference type="InterPro" id="IPR005122">
    <property type="entry name" value="Uracil-DNA_glycosylase-like"/>
</dbReference>
<feature type="domain" description="Uracil-DNA glycosylase-like" evidence="6">
    <location>
        <begin position="104"/>
        <end position="258"/>
    </location>
</feature>
<name>A0A8D5FTK5_9BACT</name>